<evidence type="ECO:0000313" key="2">
    <source>
        <dbReference type="Proteomes" id="UP000631034"/>
    </source>
</evidence>
<dbReference type="Gene3D" id="1.10.287.130">
    <property type="match status" value="1"/>
</dbReference>
<dbReference type="EMBL" id="JACZHT010000002">
    <property type="protein sequence ID" value="MBE1236741.1"/>
    <property type="molecule type" value="Genomic_DNA"/>
</dbReference>
<reference evidence="1" key="1">
    <citation type="submission" date="2020-10" db="EMBL/GenBank/DDBJ databases">
        <title>Genome sequence of the unusual species of purple photosynthetic bacteria, Phaeovibrio sulfidiphilus DSM 23193, type strain.</title>
        <authorList>
            <person name="Kyndt J.A."/>
            <person name="Meyer T.E."/>
        </authorList>
    </citation>
    <scope>NUCLEOTIDE SEQUENCE</scope>
    <source>
        <strain evidence="1">DSM 23193</strain>
    </source>
</reference>
<evidence type="ECO:0000313" key="1">
    <source>
        <dbReference type="EMBL" id="MBE1236741.1"/>
    </source>
</evidence>
<dbReference type="Proteomes" id="UP000631034">
    <property type="component" value="Unassembled WGS sequence"/>
</dbReference>
<name>A0A8J6YI91_9PROT</name>
<dbReference type="RefSeq" id="WP_192533749.1">
    <property type="nucleotide sequence ID" value="NZ_JACZHT010000002.1"/>
</dbReference>
<organism evidence="1 2">
    <name type="scientific">Phaeovibrio sulfidiphilus</name>
    <dbReference type="NCBI Taxonomy" id="1220600"/>
    <lineage>
        <taxon>Bacteria</taxon>
        <taxon>Pseudomonadati</taxon>
        <taxon>Pseudomonadota</taxon>
        <taxon>Alphaproteobacteria</taxon>
        <taxon>Rhodospirillales</taxon>
        <taxon>Rhodospirillaceae</taxon>
        <taxon>Phaeovibrio</taxon>
    </lineage>
</organism>
<sequence>MDHLTPVMVAVTRLCHDLAGPLGALESGTSLLEEDCADGQPLDPEICALLKDSATSGALRLRLVRFTLGLSGSGSSASGTPAALLGACLSPAHRALVWSGADVQDRDATDIRLLTLAVLGCADLWPSAPAFRLCRPAPDRFEIAPDRSGACGPFRGELRERLDRPPETANVFLWFAAGLARERSVTLQWPEDGSAPLRLTFPGTGPGR</sequence>
<protein>
    <recommendedName>
        <fullName evidence="3">Histidine phosphotransferase ChpT C-terminal domain-containing protein</fullName>
    </recommendedName>
</protein>
<accession>A0A8J6YI91</accession>
<keyword evidence="2" id="KW-1185">Reference proteome</keyword>
<dbReference type="AlphaFoldDB" id="A0A8J6YI91"/>
<proteinExistence type="predicted"/>
<gene>
    <name evidence="1" type="ORF">IHV25_03620</name>
</gene>
<evidence type="ECO:0008006" key="3">
    <source>
        <dbReference type="Google" id="ProtNLM"/>
    </source>
</evidence>
<comment type="caution">
    <text evidence="1">The sequence shown here is derived from an EMBL/GenBank/DDBJ whole genome shotgun (WGS) entry which is preliminary data.</text>
</comment>